<organism evidence="4 5">
    <name type="scientific">Triangularia setosa</name>
    <dbReference type="NCBI Taxonomy" id="2587417"/>
    <lineage>
        <taxon>Eukaryota</taxon>
        <taxon>Fungi</taxon>
        <taxon>Dikarya</taxon>
        <taxon>Ascomycota</taxon>
        <taxon>Pezizomycotina</taxon>
        <taxon>Sordariomycetes</taxon>
        <taxon>Sordariomycetidae</taxon>
        <taxon>Sordariales</taxon>
        <taxon>Podosporaceae</taxon>
        <taxon>Triangularia</taxon>
    </lineage>
</organism>
<feature type="compositionally biased region" description="Polar residues" evidence="2">
    <location>
        <begin position="70"/>
        <end position="82"/>
    </location>
</feature>
<reference evidence="4" key="1">
    <citation type="journal article" date="2023" name="Mol. Phylogenet. Evol.">
        <title>Genome-scale phylogeny and comparative genomics of the fungal order Sordariales.</title>
        <authorList>
            <person name="Hensen N."/>
            <person name="Bonometti L."/>
            <person name="Westerberg I."/>
            <person name="Brannstrom I.O."/>
            <person name="Guillou S."/>
            <person name="Cros-Aarteil S."/>
            <person name="Calhoun S."/>
            <person name="Haridas S."/>
            <person name="Kuo A."/>
            <person name="Mondo S."/>
            <person name="Pangilinan J."/>
            <person name="Riley R."/>
            <person name="LaButti K."/>
            <person name="Andreopoulos B."/>
            <person name="Lipzen A."/>
            <person name="Chen C."/>
            <person name="Yan M."/>
            <person name="Daum C."/>
            <person name="Ng V."/>
            <person name="Clum A."/>
            <person name="Steindorff A."/>
            <person name="Ohm R.A."/>
            <person name="Martin F."/>
            <person name="Silar P."/>
            <person name="Natvig D.O."/>
            <person name="Lalanne C."/>
            <person name="Gautier V."/>
            <person name="Ament-Velasquez S.L."/>
            <person name="Kruys A."/>
            <person name="Hutchinson M.I."/>
            <person name="Powell A.J."/>
            <person name="Barry K."/>
            <person name="Miller A.N."/>
            <person name="Grigoriev I.V."/>
            <person name="Debuchy R."/>
            <person name="Gladieux P."/>
            <person name="Hiltunen Thoren M."/>
            <person name="Johannesson H."/>
        </authorList>
    </citation>
    <scope>NUCLEOTIDE SEQUENCE</scope>
    <source>
        <strain evidence="4">CBS 892.96</strain>
    </source>
</reference>
<feature type="compositionally biased region" description="Polar residues" evidence="2">
    <location>
        <begin position="89"/>
        <end position="114"/>
    </location>
</feature>
<keyword evidence="5" id="KW-1185">Reference proteome</keyword>
<evidence type="ECO:0000313" key="4">
    <source>
        <dbReference type="EMBL" id="KAK4173162.1"/>
    </source>
</evidence>
<dbReference type="AlphaFoldDB" id="A0AAN6W3V6"/>
<sequence>MSTLQPEVHNGIRIACTPCQRKKITCNKKLPCDRCARLKLACDKRFSDRYKNRPPTQRSEPSASAEVELSAQTGQSQVTQTVERGRTGSVGSLRSGGTPQDQAGASLSLEPASQNLNRRVVGLQDLLNQTPAPDTPSDASHDVPQTPPLVAPAPGSLDEIPALLEPQYGEAWHMRAPPRPVFYRNSYPFTDFRKYLEATGPEVFEFAHDGAGLVSDSAIQAGVQFRLSSAQYAGMPKIWLYRSTLLGSISQHLQSSGEQGYGEEGYSTISYGVSNNTIISCFTIFSGSGSGREGFVLPTTVGEITIQWQRPIDLLTFRKWRKINIHSARVDYSDL</sequence>
<gene>
    <name evidence="4" type="ORF">QBC36DRAFT_336387</name>
</gene>
<dbReference type="PROSITE" id="PS50048">
    <property type="entry name" value="ZN2_CY6_FUNGAL_2"/>
    <property type="match status" value="1"/>
</dbReference>
<evidence type="ECO:0000256" key="2">
    <source>
        <dbReference type="SAM" id="MobiDB-lite"/>
    </source>
</evidence>
<dbReference type="EMBL" id="MU866364">
    <property type="protein sequence ID" value="KAK4173162.1"/>
    <property type="molecule type" value="Genomic_DNA"/>
</dbReference>
<dbReference type="Gene3D" id="4.10.240.10">
    <property type="entry name" value="Zn(2)-C6 fungal-type DNA-binding domain"/>
    <property type="match status" value="1"/>
</dbReference>
<comment type="caution">
    <text evidence="4">The sequence shown here is derived from an EMBL/GenBank/DDBJ whole genome shotgun (WGS) entry which is preliminary data.</text>
</comment>
<feature type="region of interest" description="Disordered" evidence="2">
    <location>
        <begin position="128"/>
        <end position="154"/>
    </location>
</feature>
<accession>A0AAN6W3V6</accession>
<keyword evidence="1" id="KW-0539">Nucleus</keyword>
<reference evidence="4" key="2">
    <citation type="submission" date="2023-05" db="EMBL/GenBank/DDBJ databases">
        <authorList>
            <consortium name="Lawrence Berkeley National Laboratory"/>
            <person name="Steindorff A."/>
            <person name="Hensen N."/>
            <person name="Bonometti L."/>
            <person name="Westerberg I."/>
            <person name="Brannstrom I.O."/>
            <person name="Guillou S."/>
            <person name="Cros-Aarteil S."/>
            <person name="Calhoun S."/>
            <person name="Haridas S."/>
            <person name="Kuo A."/>
            <person name="Mondo S."/>
            <person name="Pangilinan J."/>
            <person name="Riley R."/>
            <person name="Labutti K."/>
            <person name="Andreopoulos B."/>
            <person name="Lipzen A."/>
            <person name="Chen C."/>
            <person name="Yanf M."/>
            <person name="Daum C."/>
            <person name="Ng V."/>
            <person name="Clum A."/>
            <person name="Ohm R."/>
            <person name="Martin F."/>
            <person name="Silar P."/>
            <person name="Natvig D."/>
            <person name="Lalanne C."/>
            <person name="Gautier V."/>
            <person name="Ament-Velasquez S.L."/>
            <person name="Kruys A."/>
            <person name="Hutchinson M.I."/>
            <person name="Powell A.J."/>
            <person name="Barry K."/>
            <person name="Miller A.N."/>
            <person name="Grigoriev I.V."/>
            <person name="Debuchy R."/>
            <person name="Gladieux P."/>
            <person name="Thoren M.H."/>
            <person name="Johannesson H."/>
        </authorList>
    </citation>
    <scope>NUCLEOTIDE SEQUENCE</scope>
    <source>
        <strain evidence="4">CBS 892.96</strain>
    </source>
</reference>
<dbReference type="GO" id="GO:0000981">
    <property type="term" value="F:DNA-binding transcription factor activity, RNA polymerase II-specific"/>
    <property type="evidence" value="ECO:0007669"/>
    <property type="project" value="InterPro"/>
</dbReference>
<feature type="domain" description="Zn(2)-C6 fungal-type" evidence="3">
    <location>
        <begin position="15"/>
        <end position="42"/>
    </location>
</feature>
<dbReference type="CDD" id="cd00067">
    <property type="entry name" value="GAL4"/>
    <property type="match status" value="1"/>
</dbReference>
<evidence type="ECO:0000313" key="5">
    <source>
        <dbReference type="Proteomes" id="UP001302321"/>
    </source>
</evidence>
<proteinExistence type="predicted"/>
<dbReference type="SUPFAM" id="SSF57701">
    <property type="entry name" value="Zn2/Cys6 DNA-binding domain"/>
    <property type="match status" value="1"/>
</dbReference>
<protein>
    <recommendedName>
        <fullName evidence="3">Zn(2)-C6 fungal-type domain-containing protein</fullName>
    </recommendedName>
</protein>
<name>A0AAN6W3V6_9PEZI</name>
<evidence type="ECO:0000256" key="1">
    <source>
        <dbReference type="ARBA" id="ARBA00023242"/>
    </source>
</evidence>
<dbReference type="InterPro" id="IPR001138">
    <property type="entry name" value="Zn2Cys6_DnaBD"/>
</dbReference>
<dbReference type="InterPro" id="IPR036864">
    <property type="entry name" value="Zn2-C6_fun-type_DNA-bd_sf"/>
</dbReference>
<dbReference type="GO" id="GO:0008270">
    <property type="term" value="F:zinc ion binding"/>
    <property type="evidence" value="ECO:0007669"/>
    <property type="project" value="InterPro"/>
</dbReference>
<feature type="region of interest" description="Disordered" evidence="2">
    <location>
        <begin position="48"/>
        <end position="114"/>
    </location>
</feature>
<dbReference type="Proteomes" id="UP001302321">
    <property type="component" value="Unassembled WGS sequence"/>
</dbReference>
<evidence type="ECO:0000259" key="3">
    <source>
        <dbReference type="PROSITE" id="PS50048"/>
    </source>
</evidence>
<dbReference type="Pfam" id="PF00172">
    <property type="entry name" value="Zn_clus"/>
    <property type="match status" value="1"/>
</dbReference>